<evidence type="ECO:0000313" key="3">
    <source>
        <dbReference type="EMBL" id="MFB2875403.1"/>
    </source>
</evidence>
<protein>
    <submittedName>
        <fullName evidence="3">DUF4157 domain-containing protein</fullName>
    </submittedName>
</protein>
<sequence length="568" mass="62144">MYHRKPGQISPKSHPAQQKLQQSSKTTAPQVKETHPATLIQRAKAEPSSLSADEVLSLQSTIGNREVSRLLAGRSATKVQAKLTIGEPGDKYEQQADRVASQVVEQLHTPASAESAQGQSVQRQDIDDEELQAKPEITALQRQDIDDEELQAKPSSSDLQRVPLSPEVQREAMPEEEDLQAKSILQRQEAIDGGDASTDLESAINRARGGGQPLDAGLQQSMGQAMGADFSGVKVHTDAQSDHLNQSIQAKAFTTGQDMFFRQGEYNPGSRGGQELIAHELTHVVQQNGGTVMRSLHNCPQQPLASASNGGRGLVQRAPHPPGLADTENLYNAQSAGKETVWDGHKKPSFGGNLYNAVIYTYQGGRGETLTGMGQNGLKALTRATTQLDHEPSWNIRKEKILQYGQEMTHRNDNQNLNDEDNKLIQSGYYILYEGKYKPTVYGARMYYNDKPSLKPTAGGDNASAGANAVQIGDPKGTLSQELIKDYVLREVSNYGLAFNAGLDFDEEMTGNSIANNIGAYIEKLKNLQEKINQQLNPPKKRKASDIPESNIEKLNNSQKAIKKTKLK</sequence>
<accession>A0ABV4WY03</accession>
<feature type="region of interest" description="Disordered" evidence="1">
    <location>
        <begin position="534"/>
        <end position="568"/>
    </location>
</feature>
<keyword evidence="4" id="KW-1185">Reference proteome</keyword>
<dbReference type="Pfam" id="PF13699">
    <property type="entry name" value="eCIS_core"/>
    <property type="match status" value="1"/>
</dbReference>
<feature type="compositionally biased region" description="Polar residues" evidence="1">
    <location>
        <begin position="15"/>
        <end position="29"/>
    </location>
</feature>
<gene>
    <name evidence="3" type="ORF">ACE1CC_00775</name>
</gene>
<feature type="region of interest" description="Disordered" evidence="1">
    <location>
        <begin position="1"/>
        <end position="38"/>
    </location>
</feature>
<evidence type="ECO:0000259" key="2">
    <source>
        <dbReference type="Pfam" id="PF13699"/>
    </source>
</evidence>
<feature type="domain" description="eCIS core" evidence="2">
    <location>
        <begin position="213"/>
        <end position="290"/>
    </location>
</feature>
<feature type="region of interest" description="Disordered" evidence="1">
    <location>
        <begin position="107"/>
        <end position="175"/>
    </location>
</feature>
<comment type="caution">
    <text evidence="3">The sequence shown here is derived from an EMBL/GenBank/DDBJ whole genome shotgun (WGS) entry which is preliminary data.</text>
</comment>
<evidence type="ECO:0000313" key="4">
    <source>
        <dbReference type="Proteomes" id="UP001576774"/>
    </source>
</evidence>
<dbReference type="InterPro" id="IPR025295">
    <property type="entry name" value="eCIS_core_dom"/>
</dbReference>
<dbReference type="EMBL" id="JBHFNQ010000007">
    <property type="protein sequence ID" value="MFB2875403.1"/>
    <property type="molecule type" value="Genomic_DNA"/>
</dbReference>
<reference evidence="3 4" key="1">
    <citation type="submission" date="2024-09" db="EMBL/GenBank/DDBJ databases">
        <title>Floridaenema gen nov. (Aerosakkonemataceae, Aerosakkonematales ord. nov., Cyanobacteria) from benthic tropical and subtropical fresh waters, with the description of four new species.</title>
        <authorList>
            <person name="Moretto J.A."/>
            <person name="Berthold D.E."/>
            <person name="Lefler F.W."/>
            <person name="Huang I.-S."/>
            <person name="Laughinghouse H. IV."/>
        </authorList>
    </citation>
    <scope>NUCLEOTIDE SEQUENCE [LARGE SCALE GENOMIC DNA]</scope>
    <source>
        <strain evidence="3 4">BLCC-F46</strain>
    </source>
</reference>
<organism evidence="3 4">
    <name type="scientific">Floridaenema aerugineum BLCC-F46</name>
    <dbReference type="NCBI Taxonomy" id="3153654"/>
    <lineage>
        <taxon>Bacteria</taxon>
        <taxon>Bacillati</taxon>
        <taxon>Cyanobacteriota</taxon>
        <taxon>Cyanophyceae</taxon>
        <taxon>Oscillatoriophycideae</taxon>
        <taxon>Aerosakkonematales</taxon>
        <taxon>Aerosakkonemataceae</taxon>
        <taxon>Floridanema</taxon>
        <taxon>Floridanema aerugineum</taxon>
    </lineage>
</organism>
<dbReference type="RefSeq" id="WP_413268569.1">
    <property type="nucleotide sequence ID" value="NZ_JBHFNQ010000007.1"/>
</dbReference>
<name>A0ABV4WY03_9CYAN</name>
<dbReference type="Proteomes" id="UP001576774">
    <property type="component" value="Unassembled WGS sequence"/>
</dbReference>
<proteinExistence type="predicted"/>
<feature type="compositionally biased region" description="Polar residues" evidence="1">
    <location>
        <begin position="112"/>
        <end position="123"/>
    </location>
</feature>
<evidence type="ECO:0000256" key="1">
    <source>
        <dbReference type="SAM" id="MobiDB-lite"/>
    </source>
</evidence>